<dbReference type="GO" id="GO:0005730">
    <property type="term" value="C:nucleolus"/>
    <property type="evidence" value="ECO:0007669"/>
    <property type="project" value="UniProtKB-SubCell"/>
</dbReference>
<dbReference type="PANTHER" id="PTHR11097:SF9">
    <property type="entry name" value="EXOSOME COMPLEX COMPONENT RRP43"/>
    <property type="match status" value="1"/>
</dbReference>
<dbReference type="EMBL" id="JBGFUD010001166">
    <property type="protein sequence ID" value="MFH4975864.1"/>
    <property type="molecule type" value="Genomic_DNA"/>
</dbReference>
<evidence type="ECO:0000313" key="10">
    <source>
        <dbReference type="Proteomes" id="UP001608902"/>
    </source>
</evidence>
<dbReference type="InterPro" id="IPR036345">
    <property type="entry name" value="ExoRNase_PH_dom2_sf"/>
</dbReference>
<keyword evidence="4" id="KW-0963">Cytoplasm</keyword>
<evidence type="ECO:0000256" key="1">
    <source>
        <dbReference type="ARBA" id="ARBA00004496"/>
    </source>
</evidence>
<dbReference type="GO" id="GO:0005737">
    <property type="term" value="C:cytoplasm"/>
    <property type="evidence" value="ECO:0007669"/>
    <property type="project" value="UniProtKB-SubCell"/>
</dbReference>
<comment type="similarity">
    <text evidence="3">Belongs to the RNase PH family.</text>
</comment>
<dbReference type="SUPFAM" id="SSF54211">
    <property type="entry name" value="Ribosomal protein S5 domain 2-like"/>
    <property type="match status" value="1"/>
</dbReference>
<evidence type="ECO:0008006" key="11">
    <source>
        <dbReference type="Google" id="ProtNLM"/>
    </source>
</evidence>
<dbReference type="Gene3D" id="3.30.230.70">
    <property type="entry name" value="GHMP Kinase, N-terminal domain"/>
    <property type="match status" value="1"/>
</dbReference>
<dbReference type="SUPFAM" id="SSF55666">
    <property type="entry name" value="Ribonuclease PH domain 2-like"/>
    <property type="match status" value="1"/>
</dbReference>
<keyword evidence="6" id="KW-0271">Exosome</keyword>
<comment type="subcellular location">
    <subcellularLocation>
        <location evidence="1">Cytoplasm</location>
    </subcellularLocation>
    <subcellularLocation>
        <location evidence="2">Nucleus</location>
        <location evidence="2">Nucleolus</location>
    </subcellularLocation>
</comment>
<organism evidence="9 10">
    <name type="scientific">Gnathostoma spinigerum</name>
    <dbReference type="NCBI Taxonomy" id="75299"/>
    <lineage>
        <taxon>Eukaryota</taxon>
        <taxon>Metazoa</taxon>
        <taxon>Ecdysozoa</taxon>
        <taxon>Nematoda</taxon>
        <taxon>Chromadorea</taxon>
        <taxon>Rhabditida</taxon>
        <taxon>Spirurina</taxon>
        <taxon>Gnathostomatomorpha</taxon>
        <taxon>Gnathostomatoidea</taxon>
        <taxon>Gnathostomatidae</taxon>
        <taxon>Gnathostoma</taxon>
    </lineage>
</organism>
<keyword evidence="7" id="KW-0694">RNA-binding</keyword>
<dbReference type="InterPro" id="IPR027408">
    <property type="entry name" value="PNPase/RNase_PH_dom_sf"/>
</dbReference>
<evidence type="ECO:0000256" key="6">
    <source>
        <dbReference type="ARBA" id="ARBA00022835"/>
    </source>
</evidence>
<proteinExistence type="inferred from homology"/>
<evidence type="ECO:0000256" key="8">
    <source>
        <dbReference type="ARBA" id="ARBA00023242"/>
    </source>
</evidence>
<dbReference type="GO" id="GO:0006364">
    <property type="term" value="P:rRNA processing"/>
    <property type="evidence" value="ECO:0007669"/>
    <property type="project" value="UniProtKB-KW"/>
</dbReference>
<evidence type="ECO:0000256" key="2">
    <source>
        <dbReference type="ARBA" id="ARBA00004604"/>
    </source>
</evidence>
<keyword evidence="5" id="KW-0698">rRNA processing</keyword>
<gene>
    <name evidence="9" type="ORF">AB6A40_002573</name>
</gene>
<dbReference type="GO" id="GO:0003723">
    <property type="term" value="F:RNA binding"/>
    <property type="evidence" value="ECO:0007669"/>
    <property type="project" value="UniProtKB-KW"/>
</dbReference>
<keyword evidence="8" id="KW-0539">Nucleus</keyword>
<sequence>MSHDLLKLCDPNAYYDQFLLNSIYPDGRPVESFRQISLQMSVADSLSGSCLVRQGGVSLTCRLEPFLAAVSDAPCIQCEVCSAPDLDKELINDIKDFIDQLVGQNAFYTRESLLTAGGRLTWLLHLHVMILNVDGPIHSALTACLTGAFMDLRLPSVTVDVDPDVPVDISKAVVSSKYSYFQLADLPVASCFMYYDPPNAKPLILCDPISALIPIIPGLIVITVGNNGRIHRIWQRGSCGDTSVLQRMIKLAVERQRIVAGTLAKAREKHQNK</sequence>
<dbReference type="Proteomes" id="UP001608902">
    <property type="component" value="Unassembled WGS sequence"/>
</dbReference>
<evidence type="ECO:0000256" key="3">
    <source>
        <dbReference type="ARBA" id="ARBA00006678"/>
    </source>
</evidence>
<dbReference type="AlphaFoldDB" id="A0ABD6ECI6"/>
<evidence type="ECO:0000256" key="5">
    <source>
        <dbReference type="ARBA" id="ARBA00022552"/>
    </source>
</evidence>
<evidence type="ECO:0000256" key="4">
    <source>
        <dbReference type="ARBA" id="ARBA00022490"/>
    </source>
</evidence>
<keyword evidence="10" id="KW-1185">Reference proteome</keyword>
<evidence type="ECO:0000256" key="7">
    <source>
        <dbReference type="ARBA" id="ARBA00022884"/>
    </source>
</evidence>
<accession>A0ABD6ECI6</accession>
<dbReference type="InterPro" id="IPR050590">
    <property type="entry name" value="Exosome_comp_Rrp42_subfam"/>
</dbReference>
<name>A0ABD6ECI6_9BILA</name>
<dbReference type="PANTHER" id="PTHR11097">
    <property type="entry name" value="EXOSOME COMPLEX EXONUCLEASE RIBOSOMAL RNA PROCESSING PROTEIN"/>
    <property type="match status" value="1"/>
</dbReference>
<comment type="caution">
    <text evidence="9">The sequence shown here is derived from an EMBL/GenBank/DDBJ whole genome shotgun (WGS) entry which is preliminary data.</text>
</comment>
<protein>
    <recommendedName>
        <fullName evidence="11">Ribosomal RNA-processing protein 43</fullName>
    </recommendedName>
</protein>
<dbReference type="InterPro" id="IPR020568">
    <property type="entry name" value="Ribosomal_Su5_D2-typ_SF"/>
</dbReference>
<evidence type="ECO:0000313" key="9">
    <source>
        <dbReference type="EMBL" id="MFH4975864.1"/>
    </source>
</evidence>
<reference evidence="9 10" key="1">
    <citation type="submission" date="2024-08" db="EMBL/GenBank/DDBJ databases">
        <title>Gnathostoma spinigerum genome.</title>
        <authorList>
            <person name="Gonzalez-Bertolin B."/>
            <person name="Monzon S."/>
            <person name="Zaballos A."/>
            <person name="Jimenez P."/>
            <person name="Dekumyoy P."/>
            <person name="Varona S."/>
            <person name="Cuesta I."/>
            <person name="Sumanam S."/>
            <person name="Adisakwattana P."/>
            <person name="Gasser R.B."/>
            <person name="Hernandez-Gonzalez A."/>
            <person name="Young N.D."/>
            <person name="Perteguer M.J."/>
        </authorList>
    </citation>
    <scope>NUCLEOTIDE SEQUENCE [LARGE SCALE GENOMIC DNA]</scope>
    <source>
        <strain evidence="9">AL3</strain>
        <tissue evidence="9">Liver</tissue>
    </source>
</reference>
<dbReference type="GO" id="GO:0000178">
    <property type="term" value="C:exosome (RNase complex)"/>
    <property type="evidence" value="ECO:0007669"/>
    <property type="project" value="UniProtKB-KW"/>
</dbReference>